<evidence type="ECO:0000259" key="2">
    <source>
        <dbReference type="Pfam" id="PF04892"/>
    </source>
</evidence>
<dbReference type="InterPro" id="IPR006976">
    <property type="entry name" value="VanZ-like"/>
</dbReference>
<comment type="caution">
    <text evidence="3">The sequence shown here is derived from an EMBL/GenBank/DDBJ whole genome shotgun (WGS) entry which is preliminary data.</text>
</comment>
<accession>A0A5S3UZF4</accession>
<gene>
    <name evidence="3" type="ORF">CWC19_19415</name>
    <name evidence="4" type="ORF">CWC20_18605</name>
</gene>
<dbReference type="NCBIfam" id="NF037970">
    <property type="entry name" value="vanZ_1"/>
    <property type="match status" value="1"/>
</dbReference>
<dbReference type="EMBL" id="PNBW01000117">
    <property type="protein sequence ID" value="TMO71104.1"/>
    <property type="molecule type" value="Genomic_DNA"/>
</dbReference>
<reference evidence="3 6" key="1">
    <citation type="submission" date="2018-01" db="EMBL/GenBank/DDBJ databases">
        <authorList>
            <person name="Paulsen S."/>
            <person name="Gram L.K."/>
        </authorList>
    </citation>
    <scope>NUCLEOTIDE SEQUENCE [LARGE SCALE GENOMIC DNA]</scope>
    <source>
        <strain evidence="3 6">S3790</strain>
        <strain evidence="4">S3895</strain>
    </source>
</reference>
<keyword evidence="1" id="KW-0812">Transmembrane</keyword>
<dbReference type="Proteomes" id="UP000307217">
    <property type="component" value="Unassembled WGS sequence"/>
</dbReference>
<feature type="transmembrane region" description="Helical" evidence="1">
    <location>
        <begin position="38"/>
        <end position="55"/>
    </location>
</feature>
<feature type="transmembrane region" description="Helical" evidence="1">
    <location>
        <begin position="86"/>
        <end position="107"/>
    </location>
</feature>
<keyword evidence="1" id="KW-0472">Membrane</keyword>
<name>A0A5S3UZF4_9GAMM</name>
<reference evidence="6" key="2">
    <citation type="submission" date="2019-06" db="EMBL/GenBank/DDBJ databases">
        <title>Co-occurence of chitin degradation, pigmentation and bioactivity in marine Pseudoalteromonas.</title>
        <authorList>
            <person name="Sonnenschein E.C."/>
            <person name="Bech P.K."/>
        </authorList>
    </citation>
    <scope>NUCLEOTIDE SEQUENCE [LARGE SCALE GENOMIC DNA]</scope>
    <source>
        <strain evidence="6">S3790</strain>
    </source>
</reference>
<organism evidence="3 6">
    <name type="scientific">Pseudoalteromonas aurantia</name>
    <dbReference type="NCBI Taxonomy" id="43654"/>
    <lineage>
        <taxon>Bacteria</taxon>
        <taxon>Pseudomonadati</taxon>
        <taxon>Pseudomonadota</taxon>
        <taxon>Gammaproteobacteria</taxon>
        <taxon>Alteromonadales</taxon>
        <taxon>Pseudoalteromonadaceae</taxon>
        <taxon>Pseudoalteromonas</taxon>
    </lineage>
</organism>
<dbReference type="Proteomes" id="UP000307164">
    <property type="component" value="Unassembled WGS sequence"/>
</dbReference>
<proteinExistence type="predicted"/>
<evidence type="ECO:0000313" key="4">
    <source>
        <dbReference type="EMBL" id="TMO71104.1"/>
    </source>
</evidence>
<evidence type="ECO:0000313" key="3">
    <source>
        <dbReference type="EMBL" id="TMO63219.1"/>
    </source>
</evidence>
<dbReference type="EMBL" id="PNBX01000120">
    <property type="protein sequence ID" value="TMO63219.1"/>
    <property type="molecule type" value="Genomic_DNA"/>
</dbReference>
<evidence type="ECO:0000313" key="5">
    <source>
        <dbReference type="Proteomes" id="UP000307164"/>
    </source>
</evidence>
<dbReference type="RefSeq" id="WP_138593551.1">
    <property type="nucleotide sequence ID" value="NZ_PNBW01000117.1"/>
</dbReference>
<evidence type="ECO:0000313" key="6">
    <source>
        <dbReference type="Proteomes" id="UP000307217"/>
    </source>
</evidence>
<keyword evidence="5" id="KW-1185">Reference proteome</keyword>
<dbReference type="AlphaFoldDB" id="A0A5S3UZF4"/>
<dbReference type="OrthoDB" id="8564037at2"/>
<reference evidence="3" key="3">
    <citation type="submission" date="2019-09" db="EMBL/GenBank/DDBJ databases">
        <title>Co-occurence of chitin degradation, pigmentation and bioactivity in marine Pseudoalteromonas.</title>
        <authorList>
            <person name="Sonnenschein E.C."/>
            <person name="Bech P.K."/>
        </authorList>
    </citation>
    <scope>NUCLEOTIDE SEQUENCE</scope>
    <source>
        <strain evidence="3">S3790</strain>
        <strain evidence="4 5">S3895</strain>
    </source>
</reference>
<evidence type="ECO:0000256" key="1">
    <source>
        <dbReference type="SAM" id="Phobius"/>
    </source>
</evidence>
<dbReference type="PANTHER" id="PTHR28008:SF1">
    <property type="entry name" value="DOMAIN PROTEIN, PUTATIVE (AFU_ORTHOLOGUE AFUA_3G10980)-RELATED"/>
    <property type="match status" value="1"/>
</dbReference>
<dbReference type="Pfam" id="PF04892">
    <property type="entry name" value="VanZ"/>
    <property type="match status" value="1"/>
</dbReference>
<feature type="domain" description="VanZ-like" evidence="2">
    <location>
        <begin position="19"/>
        <end position="107"/>
    </location>
</feature>
<keyword evidence="1" id="KW-1133">Transmembrane helix</keyword>
<dbReference type="PANTHER" id="PTHR28008">
    <property type="entry name" value="DOMAIN PROTEIN, PUTATIVE (AFU_ORTHOLOGUE AFUA_3G10980)-RELATED"/>
    <property type="match status" value="1"/>
</dbReference>
<sequence>MTRRIYQIVLLITLAICTALFAKEIQHSGIRIEHLDKIAHFGIFFILAFIMHHAFKWPMWLQITLLASYGVGIELMQGMLPHRHASFADFIADVLGAISYYASYILWRTWRGNKYG</sequence>
<protein>
    <recommendedName>
        <fullName evidence="2">VanZ-like domain-containing protein</fullName>
    </recommendedName>
</protein>